<dbReference type="EMBL" id="KV442012">
    <property type="protein sequence ID" value="OAQ36267.1"/>
    <property type="molecule type" value="Genomic_DNA"/>
</dbReference>
<evidence type="ECO:0000256" key="4">
    <source>
        <dbReference type="ARBA" id="ARBA00022980"/>
    </source>
</evidence>
<evidence type="ECO:0000256" key="7">
    <source>
        <dbReference type="ARBA" id="ARBA00039935"/>
    </source>
</evidence>
<proteinExistence type="inferred from homology"/>
<dbReference type="GO" id="GO:0006412">
    <property type="term" value="P:translation"/>
    <property type="evidence" value="ECO:0007669"/>
    <property type="project" value="InterPro"/>
</dbReference>
<dbReference type="PANTHER" id="PTHR21026">
    <property type="entry name" value="39S RIBOSOMAL PROTEIN L32, MITOCHONDRIAL"/>
    <property type="match status" value="1"/>
</dbReference>
<dbReference type="InterPro" id="IPR011332">
    <property type="entry name" value="Ribosomal_zn-bd"/>
</dbReference>
<keyword evidence="6" id="KW-0687">Ribonucleoprotein</keyword>
<name>A0A197KEW4_9FUNG</name>
<accession>A0A197KEW4</accession>
<dbReference type="SUPFAM" id="SSF57829">
    <property type="entry name" value="Zn-binding ribosomal proteins"/>
    <property type="match status" value="1"/>
</dbReference>
<dbReference type="InterPro" id="IPR002677">
    <property type="entry name" value="Ribosomal_bL32"/>
</dbReference>
<dbReference type="HAMAP" id="MF_00340">
    <property type="entry name" value="Ribosomal_bL32"/>
    <property type="match status" value="1"/>
</dbReference>
<evidence type="ECO:0000256" key="5">
    <source>
        <dbReference type="ARBA" id="ARBA00023128"/>
    </source>
</evidence>
<dbReference type="Proteomes" id="UP000078512">
    <property type="component" value="Unassembled WGS sequence"/>
</dbReference>
<dbReference type="GO" id="GO:0003735">
    <property type="term" value="F:structural constituent of ribosome"/>
    <property type="evidence" value="ECO:0007669"/>
    <property type="project" value="InterPro"/>
</dbReference>
<dbReference type="InterPro" id="IPR051991">
    <property type="entry name" value="Mitoribosomal_protein_bL32"/>
</dbReference>
<dbReference type="NCBIfam" id="TIGR01031">
    <property type="entry name" value="rpmF_bact"/>
    <property type="match status" value="1"/>
</dbReference>
<gene>
    <name evidence="8" type="ORF">K457DRAFT_132240</name>
</gene>
<dbReference type="GO" id="GO:0005762">
    <property type="term" value="C:mitochondrial large ribosomal subunit"/>
    <property type="evidence" value="ECO:0007669"/>
    <property type="project" value="TreeGrafter"/>
</dbReference>
<protein>
    <recommendedName>
        <fullName evidence="7">Large ribosomal subunit protein bL32m</fullName>
    </recommendedName>
</protein>
<sequence>MSLLRTASRATQPARNLTILRAFNSYSLAFTSPFNTSSSNSTVAASPATASAALGEVQTSVLGRLGSYISDLMPSIVWASVPKSKTSHSKKRMRQATKGLKEQRNIVECPGCGQPKLMHHLCQHCYRDMKGRGPSSNAEA</sequence>
<dbReference type="Pfam" id="PF01783">
    <property type="entry name" value="Ribosomal_L32p"/>
    <property type="match status" value="1"/>
</dbReference>
<comment type="subcellular location">
    <subcellularLocation>
        <location evidence="1">Mitochondrion</location>
    </subcellularLocation>
</comment>
<dbReference type="OrthoDB" id="2014905at2759"/>
<dbReference type="PANTHER" id="PTHR21026:SF2">
    <property type="entry name" value="LARGE RIBOSOMAL SUBUNIT PROTEIN BL32M"/>
    <property type="match status" value="1"/>
</dbReference>
<evidence type="ECO:0000313" key="9">
    <source>
        <dbReference type="Proteomes" id="UP000078512"/>
    </source>
</evidence>
<evidence type="ECO:0000256" key="2">
    <source>
        <dbReference type="ARBA" id="ARBA00008560"/>
    </source>
</evidence>
<evidence type="ECO:0000256" key="1">
    <source>
        <dbReference type="ARBA" id="ARBA00004173"/>
    </source>
</evidence>
<comment type="similarity">
    <text evidence="2">Belongs to the bacterial ribosomal protein bL32 family.</text>
</comment>
<organism evidence="8 9">
    <name type="scientific">Linnemannia elongata AG-77</name>
    <dbReference type="NCBI Taxonomy" id="1314771"/>
    <lineage>
        <taxon>Eukaryota</taxon>
        <taxon>Fungi</taxon>
        <taxon>Fungi incertae sedis</taxon>
        <taxon>Mucoromycota</taxon>
        <taxon>Mortierellomycotina</taxon>
        <taxon>Mortierellomycetes</taxon>
        <taxon>Mortierellales</taxon>
        <taxon>Mortierellaceae</taxon>
        <taxon>Linnemannia</taxon>
    </lineage>
</organism>
<evidence type="ECO:0000313" key="8">
    <source>
        <dbReference type="EMBL" id="OAQ36267.1"/>
    </source>
</evidence>
<evidence type="ECO:0000256" key="6">
    <source>
        <dbReference type="ARBA" id="ARBA00023274"/>
    </source>
</evidence>
<keyword evidence="5" id="KW-0496">Mitochondrion</keyword>
<reference evidence="8 9" key="1">
    <citation type="submission" date="2016-05" db="EMBL/GenBank/DDBJ databases">
        <title>Genome sequencing reveals origins of a unique bacterial endosymbiosis in the earliest lineages of terrestrial Fungi.</title>
        <authorList>
            <consortium name="DOE Joint Genome Institute"/>
            <person name="Uehling J."/>
            <person name="Gryganskyi A."/>
            <person name="Hameed K."/>
            <person name="Tschaplinski T."/>
            <person name="Misztal P."/>
            <person name="Wu S."/>
            <person name="Desiro A."/>
            <person name="Vande Pol N."/>
            <person name="Du Z.-Y."/>
            <person name="Zienkiewicz A."/>
            <person name="Zienkiewicz K."/>
            <person name="Morin E."/>
            <person name="Tisserant E."/>
            <person name="Splivallo R."/>
            <person name="Hainaut M."/>
            <person name="Henrissat B."/>
            <person name="Ohm R."/>
            <person name="Kuo A."/>
            <person name="Yan J."/>
            <person name="Lipzen A."/>
            <person name="Nolan M."/>
            <person name="Labutti K."/>
            <person name="Barry K."/>
            <person name="Goldstein A."/>
            <person name="Labbe J."/>
            <person name="Schadt C."/>
            <person name="Tuskan G."/>
            <person name="Grigoriev I."/>
            <person name="Martin F."/>
            <person name="Vilgalys R."/>
            <person name="Bonito G."/>
        </authorList>
    </citation>
    <scope>NUCLEOTIDE SEQUENCE [LARGE SCALE GENOMIC DNA]</scope>
    <source>
        <strain evidence="8 9">AG-77</strain>
    </source>
</reference>
<keyword evidence="4" id="KW-0689">Ribosomal protein</keyword>
<keyword evidence="9" id="KW-1185">Reference proteome</keyword>
<keyword evidence="3" id="KW-0809">Transit peptide</keyword>
<evidence type="ECO:0000256" key="3">
    <source>
        <dbReference type="ARBA" id="ARBA00022946"/>
    </source>
</evidence>
<dbReference type="AlphaFoldDB" id="A0A197KEW4"/>
<dbReference type="STRING" id="1314771.A0A197KEW4"/>